<name>A0A195ELR5_9HYME</name>
<feature type="transmembrane region" description="Helical" evidence="1">
    <location>
        <begin position="542"/>
        <end position="560"/>
    </location>
</feature>
<protein>
    <recommendedName>
        <fullName evidence="4">Gustatory receptor</fullName>
    </recommendedName>
</protein>
<keyword evidence="3" id="KW-1185">Reference proteome</keyword>
<feature type="transmembrane region" description="Helical" evidence="1">
    <location>
        <begin position="595"/>
        <end position="616"/>
    </location>
</feature>
<keyword evidence="1" id="KW-1133">Transmembrane helix</keyword>
<evidence type="ECO:0000313" key="2">
    <source>
        <dbReference type="EMBL" id="KYN28867.1"/>
    </source>
</evidence>
<sequence>MITNVQQAVYPLLLICSVFGMGIYFPKKFYLNILYNLTVWTSYGYLYYYVVTAFKAEMWLQSISNIIVTWIGVLTSIIIIIMSVHRDKKFRLFMKRLTAIDDTLEELGTPKRYQKLHTCAKRVLIGWLVCSYTLNTFDTTWWIHVIRDHWCIIIPYIINHFHHVNMLMDLLFMTFLWCASEMEKIIHQLTDSFQYTDIHNEIYQFSLQIIHHPLKFTGLGLFYFGSNFVQKVDIILTRMKSFFIFGFGIIRCPFDHPRVYLSFFYILIVWSVYVYVFYYVINIFSPKSMFNDILKDSITIINMLVTIISVIKTFRNSKKFRMCIKKLNFVDNTLELLGTPKEYHRMRNSVKWIFILWFIMVCTTWFTDSLWYIEKYNDVRAMFIPIMKDYFLHINTFIDIMYMFLLSLNTFYFTSKKNLTNDFFNILAKKTKDMIHKLTNLICFTEAREEIVQFVLQISLRPLKFSGLGLFYFGYNFVHKTAISPLSVVLCLCGFGVFEYPQNQPRFCLTIFYILISWLSYAYIAFQMAIFLRKNELTYTTFHYTNMVFAILYMLSNFYYNKKFKSCLDKLNIVSNTIEKLGTSKNYTKLRIQTTWLITGWIILVSLIDINDYVWYREHIPRSYSIMAICVPIGNHPIHINTLYDFMYMMLLRYIGFQFEHVNKYIQKLAKQKKVGYAWANSTSPLTHRHIAGTKTLSKQNIWILM</sequence>
<dbReference type="STRING" id="471704.A0A195ELR5"/>
<proteinExistence type="predicted"/>
<feature type="transmembrane region" description="Helical" evidence="1">
    <location>
        <begin position="352"/>
        <end position="373"/>
    </location>
</feature>
<reference evidence="2 3" key="1">
    <citation type="submission" date="2015-09" db="EMBL/GenBank/DDBJ databases">
        <title>Trachymyrmex cornetzi WGS genome.</title>
        <authorList>
            <person name="Nygaard S."/>
            <person name="Hu H."/>
            <person name="Boomsma J."/>
            <person name="Zhang G."/>
        </authorList>
    </citation>
    <scope>NUCLEOTIDE SEQUENCE [LARGE SCALE GENOMIC DNA]</scope>
    <source>
        <strain evidence="2">Tcor2-1</strain>
        <tissue evidence="2">Whole body</tissue>
    </source>
</reference>
<gene>
    <name evidence="2" type="ORF">ALC57_01831</name>
</gene>
<feature type="transmembrane region" description="Helical" evidence="1">
    <location>
        <begin position="6"/>
        <end position="26"/>
    </location>
</feature>
<dbReference type="AlphaFoldDB" id="A0A195ELR5"/>
<feature type="transmembrane region" description="Helical" evidence="1">
    <location>
        <begin position="259"/>
        <end position="281"/>
    </location>
</feature>
<evidence type="ECO:0000313" key="3">
    <source>
        <dbReference type="Proteomes" id="UP000078492"/>
    </source>
</evidence>
<evidence type="ECO:0000256" key="1">
    <source>
        <dbReference type="SAM" id="Phobius"/>
    </source>
</evidence>
<feature type="transmembrane region" description="Helical" evidence="1">
    <location>
        <begin position="33"/>
        <end position="51"/>
    </location>
</feature>
<feature type="transmembrane region" description="Helical" evidence="1">
    <location>
        <begin position="63"/>
        <end position="84"/>
    </location>
</feature>
<feature type="transmembrane region" description="Helical" evidence="1">
    <location>
        <begin position="293"/>
        <end position="311"/>
    </location>
</feature>
<accession>A0A195ELR5</accession>
<keyword evidence="1" id="KW-0812">Transmembrane</keyword>
<feature type="transmembrane region" description="Helical" evidence="1">
    <location>
        <begin position="393"/>
        <end position="413"/>
    </location>
</feature>
<feature type="transmembrane region" description="Helical" evidence="1">
    <location>
        <begin position="507"/>
        <end position="530"/>
    </location>
</feature>
<evidence type="ECO:0008006" key="4">
    <source>
        <dbReference type="Google" id="ProtNLM"/>
    </source>
</evidence>
<dbReference type="Proteomes" id="UP000078492">
    <property type="component" value="Unassembled WGS sequence"/>
</dbReference>
<dbReference type="EMBL" id="KQ978739">
    <property type="protein sequence ID" value="KYN28867.1"/>
    <property type="molecule type" value="Genomic_DNA"/>
</dbReference>
<organism evidence="2 3">
    <name type="scientific">Trachymyrmex cornetzi</name>
    <dbReference type="NCBI Taxonomy" id="471704"/>
    <lineage>
        <taxon>Eukaryota</taxon>
        <taxon>Metazoa</taxon>
        <taxon>Ecdysozoa</taxon>
        <taxon>Arthropoda</taxon>
        <taxon>Hexapoda</taxon>
        <taxon>Insecta</taxon>
        <taxon>Pterygota</taxon>
        <taxon>Neoptera</taxon>
        <taxon>Endopterygota</taxon>
        <taxon>Hymenoptera</taxon>
        <taxon>Apocrita</taxon>
        <taxon>Aculeata</taxon>
        <taxon>Formicoidea</taxon>
        <taxon>Formicidae</taxon>
        <taxon>Myrmicinae</taxon>
        <taxon>Trachymyrmex</taxon>
    </lineage>
</organism>
<keyword evidence="1" id="KW-0472">Membrane</keyword>